<keyword evidence="2" id="KW-1185">Reference proteome</keyword>
<protein>
    <submittedName>
        <fullName evidence="1">Uncharacterized protein</fullName>
    </submittedName>
</protein>
<dbReference type="AlphaFoldDB" id="A0A2J6PYY0"/>
<proteinExistence type="predicted"/>
<name>A0A2J6PYY0_9HELO</name>
<dbReference type="EMBL" id="KZ613490">
    <property type="protein sequence ID" value="PMD19233.1"/>
    <property type="molecule type" value="Genomic_DNA"/>
</dbReference>
<gene>
    <name evidence="1" type="ORF">NA56DRAFT_647303</name>
</gene>
<dbReference type="Proteomes" id="UP000235672">
    <property type="component" value="Unassembled WGS sequence"/>
</dbReference>
<reference evidence="1 2" key="1">
    <citation type="submission" date="2016-05" db="EMBL/GenBank/DDBJ databases">
        <title>A degradative enzymes factory behind the ericoid mycorrhizal symbiosis.</title>
        <authorList>
            <consortium name="DOE Joint Genome Institute"/>
            <person name="Martino E."/>
            <person name="Morin E."/>
            <person name="Grelet G."/>
            <person name="Kuo A."/>
            <person name="Kohler A."/>
            <person name="Daghino S."/>
            <person name="Barry K."/>
            <person name="Choi C."/>
            <person name="Cichocki N."/>
            <person name="Clum A."/>
            <person name="Copeland A."/>
            <person name="Hainaut M."/>
            <person name="Haridas S."/>
            <person name="Labutti K."/>
            <person name="Lindquist E."/>
            <person name="Lipzen A."/>
            <person name="Khouja H.-R."/>
            <person name="Murat C."/>
            <person name="Ohm R."/>
            <person name="Olson A."/>
            <person name="Spatafora J."/>
            <person name="Veneault-Fourrey C."/>
            <person name="Henrissat B."/>
            <person name="Grigoriev I."/>
            <person name="Martin F."/>
            <person name="Perotto S."/>
        </authorList>
    </citation>
    <scope>NUCLEOTIDE SEQUENCE [LARGE SCALE GENOMIC DNA]</scope>
    <source>
        <strain evidence="1 2">UAMH 7357</strain>
    </source>
</reference>
<dbReference type="OrthoDB" id="3779652at2759"/>
<evidence type="ECO:0000313" key="1">
    <source>
        <dbReference type="EMBL" id="PMD19233.1"/>
    </source>
</evidence>
<evidence type="ECO:0000313" key="2">
    <source>
        <dbReference type="Proteomes" id="UP000235672"/>
    </source>
</evidence>
<accession>A0A2J6PYY0</accession>
<sequence>MIEPISAIGFSFACLNILLTGVSKLDEQRRRFSKYKERLVHYEGLLQTCKIDQERWDDTWSNFHEKDYQLFFGESRDEIVKLQNNVAALAASIKSSIQGSEKEPLPTTENIGADDRKSWTMNLKGIARNVSKSITQWYPTKERDWKIWRAIIAKINANNVVNDAKQAVSTSQAGLKKLEVMKRITFTLFQDQMLSESIDQLEKGIQALGKNSQYTFNKRFERGTDTVVEREVLENTKKEEAFVQLISGFANKLFEFQKQAREEREKHLGDRWNLEFRVPDGYGNVMRCDLLEVVKLEFAIQTRSPENGWSLPRRLRLNYDTKQNPPAEASEVFRLAVGTLNVPDSDTTPTEQCQRENMELEGILENLGLASRLSLPFRDIFLRGVLNNKKFVKGWRQEQAQLLRGLVNWILLLWHTSWTLNPCCCGIHFESLSNNGKRHILISDITERQHDCRGSEDHLHVRMFSLGLTFAEIILATPLKLTPSRPLLTGSQSHPPIEGLSQHVLQQWQAGHDGLKAWKGTSEGKLIQDIVDKAGVEVADAIKACLKFPVTAADSKPGFFNFFRKKILQP</sequence>
<organism evidence="1 2">
    <name type="scientific">Hyaloscypha hepaticicola</name>
    <dbReference type="NCBI Taxonomy" id="2082293"/>
    <lineage>
        <taxon>Eukaryota</taxon>
        <taxon>Fungi</taxon>
        <taxon>Dikarya</taxon>
        <taxon>Ascomycota</taxon>
        <taxon>Pezizomycotina</taxon>
        <taxon>Leotiomycetes</taxon>
        <taxon>Helotiales</taxon>
        <taxon>Hyaloscyphaceae</taxon>
        <taxon>Hyaloscypha</taxon>
    </lineage>
</organism>